<dbReference type="InterPro" id="IPR014026">
    <property type="entry name" value="UDP-Glc/GDP-Man_DH_dimer"/>
</dbReference>
<evidence type="ECO:0000256" key="3">
    <source>
        <dbReference type="ARBA" id="ARBA00012954"/>
    </source>
</evidence>
<feature type="binding site" evidence="9">
    <location>
        <begin position="252"/>
        <end position="256"/>
    </location>
    <ligand>
        <name>substrate</name>
    </ligand>
</feature>
<evidence type="ECO:0000256" key="7">
    <source>
        <dbReference type="PIRNR" id="PIRNR000124"/>
    </source>
</evidence>
<evidence type="ECO:0000256" key="2">
    <source>
        <dbReference type="ARBA" id="ARBA00006601"/>
    </source>
</evidence>
<dbReference type="SMART" id="SM00984">
    <property type="entry name" value="UDPG_MGDP_dh_C"/>
    <property type="match status" value="1"/>
</dbReference>
<dbReference type="SUPFAM" id="SSF52413">
    <property type="entry name" value="UDP-glucose/GDP-mannose dehydrogenase C-terminal domain"/>
    <property type="match status" value="1"/>
</dbReference>
<feature type="binding site" evidence="10">
    <location>
        <position position="330"/>
    </location>
    <ligand>
        <name>NAD(+)</name>
        <dbReference type="ChEBI" id="CHEBI:57540"/>
    </ligand>
</feature>
<protein>
    <recommendedName>
        <fullName evidence="3 7">UDP-glucose 6-dehydrogenase</fullName>
        <ecNumber evidence="3 7">1.1.1.22</ecNumber>
    </recommendedName>
</protein>
<evidence type="ECO:0000256" key="5">
    <source>
        <dbReference type="ARBA" id="ARBA00023027"/>
    </source>
</evidence>
<evidence type="ECO:0000256" key="4">
    <source>
        <dbReference type="ARBA" id="ARBA00023002"/>
    </source>
</evidence>
<feature type="binding site" evidence="10">
    <location>
        <position position="86"/>
    </location>
    <ligand>
        <name>NAD(+)</name>
        <dbReference type="ChEBI" id="CHEBI:57540"/>
    </ligand>
</feature>
<dbReference type="InterPro" id="IPR008927">
    <property type="entry name" value="6-PGluconate_DH-like_C_sf"/>
</dbReference>
<feature type="binding site" evidence="10">
    <location>
        <position position="30"/>
    </location>
    <ligand>
        <name>NAD(+)</name>
        <dbReference type="ChEBI" id="CHEBI:57540"/>
    </ligand>
</feature>
<reference evidence="12" key="1">
    <citation type="journal article" date="2020" name="mSystems">
        <title>Genome- and Community-Level Interaction Insights into Carbon Utilization and Element Cycling Functions of Hydrothermarchaeota in Hydrothermal Sediment.</title>
        <authorList>
            <person name="Zhou Z."/>
            <person name="Liu Y."/>
            <person name="Xu W."/>
            <person name="Pan J."/>
            <person name="Luo Z.H."/>
            <person name="Li M."/>
        </authorList>
    </citation>
    <scope>NUCLEOTIDE SEQUENCE [LARGE SCALE GENOMIC DNA]</scope>
    <source>
        <strain evidence="12">SpSt-757</strain>
    </source>
</reference>
<feature type="binding site" evidence="10">
    <location>
        <position position="124"/>
    </location>
    <ligand>
        <name>NAD(+)</name>
        <dbReference type="ChEBI" id="CHEBI:57540"/>
    </ligand>
</feature>
<feature type="binding site" evidence="10">
    <location>
        <position position="266"/>
    </location>
    <ligand>
        <name>NAD(+)</name>
        <dbReference type="ChEBI" id="CHEBI:57540"/>
    </ligand>
</feature>
<dbReference type="AlphaFoldDB" id="A0A7V3N427"/>
<feature type="binding site" evidence="10">
    <location>
        <position position="158"/>
    </location>
    <ligand>
        <name>NAD(+)</name>
        <dbReference type="ChEBI" id="CHEBI:57540"/>
    </ligand>
</feature>
<dbReference type="InterPro" id="IPR028357">
    <property type="entry name" value="UDPglc_DH_bac"/>
</dbReference>
<comment type="caution">
    <text evidence="12">The sequence shown here is derived from an EMBL/GenBank/DDBJ whole genome shotgun (WGS) entry which is preliminary data.</text>
</comment>
<name>A0A7V3N427_UNCC3</name>
<evidence type="ECO:0000256" key="1">
    <source>
        <dbReference type="ARBA" id="ARBA00004701"/>
    </source>
</evidence>
<feature type="domain" description="UDP-glucose/GDP-mannose dehydrogenase C-terminal" evidence="11">
    <location>
        <begin position="316"/>
        <end position="417"/>
    </location>
</feature>
<organism evidence="12">
    <name type="scientific">candidate division CPR3 bacterium</name>
    <dbReference type="NCBI Taxonomy" id="2268181"/>
    <lineage>
        <taxon>Bacteria</taxon>
        <taxon>Bacteria division CPR3</taxon>
    </lineage>
</organism>
<feature type="binding site" evidence="9">
    <location>
        <begin position="155"/>
        <end position="158"/>
    </location>
    <ligand>
        <name>substrate</name>
    </ligand>
</feature>
<keyword evidence="5 7" id="KW-0520">NAD</keyword>
<comment type="similarity">
    <text evidence="2 7">Belongs to the UDP-glucose/GDP-mannose dehydrogenase family.</text>
</comment>
<dbReference type="Pfam" id="PF00984">
    <property type="entry name" value="UDPG_MGDP_dh"/>
    <property type="match status" value="1"/>
</dbReference>
<dbReference type="GO" id="GO:0003979">
    <property type="term" value="F:UDP-glucose 6-dehydrogenase activity"/>
    <property type="evidence" value="ECO:0007669"/>
    <property type="project" value="UniProtKB-EC"/>
</dbReference>
<evidence type="ECO:0000256" key="9">
    <source>
        <dbReference type="PIRSR" id="PIRSR500134-2"/>
    </source>
</evidence>
<dbReference type="EMBL" id="DTGG01000019">
    <property type="protein sequence ID" value="HFZ08591.1"/>
    <property type="molecule type" value="Genomic_DNA"/>
</dbReference>
<dbReference type="PANTHER" id="PTHR43750:SF3">
    <property type="entry name" value="UDP-GLUCOSE 6-DEHYDROGENASE TUAD"/>
    <property type="match status" value="1"/>
</dbReference>
<dbReference type="SUPFAM" id="SSF48179">
    <property type="entry name" value="6-phosphogluconate dehydrogenase C-terminal domain-like"/>
    <property type="match status" value="1"/>
</dbReference>
<feature type="binding site" evidence="10">
    <location>
        <position position="35"/>
    </location>
    <ligand>
        <name>NAD(+)</name>
        <dbReference type="ChEBI" id="CHEBI:57540"/>
    </ligand>
</feature>
<dbReference type="InterPro" id="IPR036220">
    <property type="entry name" value="UDP-Glc/GDP-Man_DH_C_sf"/>
</dbReference>
<dbReference type="InterPro" id="IPR014027">
    <property type="entry name" value="UDP-Glc/GDP-Man_DH_C"/>
</dbReference>
<dbReference type="InterPro" id="IPR017476">
    <property type="entry name" value="UDP-Glc/GDP-Man"/>
</dbReference>
<sequence length="432" mass="47635">MKICVIGTGYVGLVTGACLADFGNTVYCVDKDHSKIANLRKGLIDFHELGLKDLVLKNVKANRLIFTKDLTAPVRASQVIFIAVGTPPLPNGDADLSALREVSRNLAKILRKLKGFRVVAVKSTVPIGTSEEVEKILVEGGVNSRSFEVVSNPEFLREGKAVADFLHPDRIVIGTSDNHASNIMAELYRPLNARIVFMDRRSSEMVKYASNAFLAARVSFINELANICEKVGADIRKVIEGIGYDQRIGHTYLRPGVGYGGSCLPKDVLALIHLAEKHKYEAALLKSVNQINIAQRKMFADKIVKLVREKKGGTVCVWGLAFKPQTDDLRDAPSITIIKHLLQEGIKVKAYDPMANGKAKAILPQVKYCSDPYSAAKDSDVIALLTEWNEFREMDFGKLKKYVKKPVIVDGRNILNRGALREHGIEYYGIGG</sequence>
<dbReference type="Pfam" id="PF03720">
    <property type="entry name" value="UDPG_MGDP_dh_C"/>
    <property type="match status" value="1"/>
</dbReference>
<dbReference type="PIRSF" id="PIRSF000124">
    <property type="entry name" value="UDPglc_GDPman_dh"/>
    <property type="match status" value="1"/>
</dbReference>
<evidence type="ECO:0000256" key="8">
    <source>
        <dbReference type="PIRSR" id="PIRSR500134-1"/>
    </source>
</evidence>
<feature type="active site" description="Nucleophile" evidence="8">
    <location>
        <position position="263"/>
    </location>
</feature>
<evidence type="ECO:0000259" key="11">
    <source>
        <dbReference type="SMART" id="SM00984"/>
    </source>
</evidence>
<dbReference type="UniPathway" id="UPA00038">
    <property type="reaction ID" value="UER00491"/>
</dbReference>
<dbReference type="Gene3D" id="3.40.50.720">
    <property type="entry name" value="NAD(P)-binding Rossmann-like Domain"/>
    <property type="match status" value="2"/>
</dbReference>
<dbReference type="InterPro" id="IPR036291">
    <property type="entry name" value="NAD(P)-bd_dom_sf"/>
</dbReference>
<keyword evidence="4 7" id="KW-0560">Oxidoreductase</keyword>
<dbReference type="EC" id="1.1.1.22" evidence="3 7"/>
<proteinExistence type="inferred from homology"/>
<dbReference type="NCBIfam" id="TIGR03026">
    <property type="entry name" value="NDP-sugDHase"/>
    <property type="match status" value="1"/>
</dbReference>
<gene>
    <name evidence="12" type="ORF">ENV41_00455</name>
</gene>
<feature type="binding site" evidence="9">
    <location>
        <position position="260"/>
    </location>
    <ligand>
        <name>substrate</name>
    </ligand>
</feature>
<dbReference type="GO" id="GO:0051287">
    <property type="term" value="F:NAD binding"/>
    <property type="evidence" value="ECO:0007669"/>
    <property type="project" value="InterPro"/>
</dbReference>
<comment type="catalytic activity">
    <reaction evidence="6 7">
        <text>UDP-alpha-D-glucose + 2 NAD(+) + H2O = UDP-alpha-D-glucuronate + 2 NADH + 3 H(+)</text>
        <dbReference type="Rhea" id="RHEA:23596"/>
        <dbReference type="ChEBI" id="CHEBI:15377"/>
        <dbReference type="ChEBI" id="CHEBI:15378"/>
        <dbReference type="ChEBI" id="CHEBI:57540"/>
        <dbReference type="ChEBI" id="CHEBI:57945"/>
        <dbReference type="ChEBI" id="CHEBI:58052"/>
        <dbReference type="ChEBI" id="CHEBI:58885"/>
        <dbReference type="EC" id="1.1.1.22"/>
    </reaction>
</comment>
<dbReference type="Gene3D" id="1.20.5.100">
    <property type="entry name" value="Cytochrome c1, transmembrane anchor, C-terminal"/>
    <property type="match status" value="1"/>
</dbReference>
<feature type="binding site" evidence="9">
    <location>
        <position position="207"/>
    </location>
    <ligand>
        <name>substrate</name>
    </ligand>
</feature>
<evidence type="ECO:0000256" key="10">
    <source>
        <dbReference type="PIRSR" id="PIRSR500134-3"/>
    </source>
</evidence>
<evidence type="ECO:0000313" key="12">
    <source>
        <dbReference type="EMBL" id="HFZ08591.1"/>
    </source>
</evidence>
<evidence type="ECO:0000256" key="6">
    <source>
        <dbReference type="ARBA" id="ARBA00047473"/>
    </source>
</evidence>
<accession>A0A7V3N427</accession>
<comment type="pathway">
    <text evidence="1">Nucleotide-sugar biosynthesis; UDP-alpha-D-glucuronate biosynthesis; UDP-alpha-D-glucuronate from UDP-alpha-D-glucose: step 1/1.</text>
</comment>
<dbReference type="Pfam" id="PF03721">
    <property type="entry name" value="UDPG_MGDP_dh_N"/>
    <property type="match status" value="1"/>
</dbReference>
<dbReference type="GO" id="GO:0006065">
    <property type="term" value="P:UDP-glucuronate biosynthetic process"/>
    <property type="evidence" value="ECO:0007669"/>
    <property type="project" value="UniProtKB-UniPathway"/>
</dbReference>
<dbReference type="GO" id="GO:0000271">
    <property type="term" value="P:polysaccharide biosynthetic process"/>
    <property type="evidence" value="ECO:0007669"/>
    <property type="project" value="InterPro"/>
</dbReference>
<dbReference type="PIRSF" id="PIRSF500134">
    <property type="entry name" value="UDPglc_DH_bac"/>
    <property type="match status" value="1"/>
</dbReference>
<feature type="binding site" evidence="9">
    <location>
        <position position="323"/>
    </location>
    <ligand>
        <name>substrate</name>
    </ligand>
</feature>
<dbReference type="PROSITE" id="PS51257">
    <property type="entry name" value="PROKAR_LIPOPROTEIN"/>
    <property type="match status" value="1"/>
</dbReference>
<dbReference type="SUPFAM" id="SSF51735">
    <property type="entry name" value="NAD(P)-binding Rossmann-fold domains"/>
    <property type="match status" value="1"/>
</dbReference>
<dbReference type="InterPro" id="IPR001732">
    <property type="entry name" value="UDP-Glc/GDP-Man_DH_N"/>
</dbReference>
<dbReference type="PANTHER" id="PTHR43750">
    <property type="entry name" value="UDP-GLUCOSE 6-DEHYDROGENASE TUAD"/>
    <property type="match status" value="1"/>
</dbReference>